<comment type="caution">
    <text evidence="4">The sequence shown here is derived from an EMBL/GenBank/DDBJ whole genome shotgun (WGS) entry which is preliminary data.</text>
</comment>
<dbReference type="PANTHER" id="PTHR19316:SF18">
    <property type="entry name" value="HSP70-BINDING PROTEIN 1"/>
    <property type="match status" value="1"/>
</dbReference>
<dbReference type="PANTHER" id="PTHR19316">
    <property type="entry name" value="PROTEIN FOLDING REGULATOR"/>
    <property type="match status" value="1"/>
</dbReference>
<evidence type="ECO:0000313" key="4">
    <source>
        <dbReference type="EMBL" id="KAF8486828.1"/>
    </source>
</evidence>
<comment type="similarity">
    <text evidence="1">Belongs to the FES1 family.</text>
</comment>
<reference evidence="4" key="2">
    <citation type="journal article" date="2020" name="Nat. Commun.">
        <title>Large-scale genome sequencing of mycorrhizal fungi provides insights into the early evolution of symbiotic traits.</title>
        <authorList>
            <person name="Miyauchi S."/>
            <person name="Kiss E."/>
            <person name="Kuo A."/>
            <person name="Drula E."/>
            <person name="Kohler A."/>
            <person name="Sanchez-Garcia M."/>
            <person name="Morin E."/>
            <person name="Andreopoulos B."/>
            <person name="Barry K.W."/>
            <person name="Bonito G."/>
            <person name="Buee M."/>
            <person name="Carver A."/>
            <person name="Chen C."/>
            <person name="Cichocki N."/>
            <person name="Clum A."/>
            <person name="Culley D."/>
            <person name="Crous P.W."/>
            <person name="Fauchery L."/>
            <person name="Girlanda M."/>
            <person name="Hayes R.D."/>
            <person name="Keri Z."/>
            <person name="LaButti K."/>
            <person name="Lipzen A."/>
            <person name="Lombard V."/>
            <person name="Magnuson J."/>
            <person name="Maillard F."/>
            <person name="Murat C."/>
            <person name="Nolan M."/>
            <person name="Ohm R.A."/>
            <person name="Pangilinan J."/>
            <person name="Pereira M.F."/>
            <person name="Perotto S."/>
            <person name="Peter M."/>
            <person name="Pfister S."/>
            <person name="Riley R."/>
            <person name="Sitrit Y."/>
            <person name="Stielow J.B."/>
            <person name="Szollosi G."/>
            <person name="Zifcakova L."/>
            <person name="Stursova M."/>
            <person name="Spatafora J.W."/>
            <person name="Tedersoo L."/>
            <person name="Vaario L.M."/>
            <person name="Yamada A."/>
            <person name="Yan M."/>
            <person name="Wang P."/>
            <person name="Xu J."/>
            <person name="Bruns T."/>
            <person name="Baldrian P."/>
            <person name="Vilgalys R."/>
            <person name="Dunand C."/>
            <person name="Henrissat B."/>
            <person name="Grigoriev I.V."/>
            <person name="Hibbett D."/>
            <person name="Nagy L.G."/>
            <person name="Martin F.M."/>
        </authorList>
    </citation>
    <scope>NUCLEOTIDE SEQUENCE</scope>
    <source>
        <strain evidence="4">Prilba</strain>
    </source>
</reference>
<gene>
    <name evidence="4" type="ORF">DFH94DRAFT_700971</name>
</gene>
<name>A0A9P5N4Z9_9AGAM</name>
<feature type="non-terminal residue" evidence="4">
    <location>
        <position position="1"/>
    </location>
</feature>
<reference evidence="4" key="1">
    <citation type="submission" date="2019-10" db="EMBL/GenBank/DDBJ databases">
        <authorList>
            <consortium name="DOE Joint Genome Institute"/>
            <person name="Kuo A."/>
            <person name="Miyauchi S."/>
            <person name="Kiss E."/>
            <person name="Drula E."/>
            <person name="Kohler A."/>
            <person name="Sanchez-Garcia M."/>
            <person name="Andreopoulos B."/>
            <person name="Barry K.W."/>
            <person name="Bonito G."/>
            <person name="Buee M."/>
            <person name="Carver A."/>
            <person name="Chen C."/>
            <person name="Cichocki N."/>
            <person name="Clum A."/>
            <person name="Culley D."/>
            <person name="Crous P.W."/>
            <person name="Fauchery L."/>
            <person name="Girlanda M."/>
            <person name="Hayes R."/>
            <person name="Keri Z."/>
            <person name="LaButti K."/>
            <person name="Lipzen A."/>
            <person name="Lombard V."/>
            <person name="Magnuson J."/>
            <person name="Maillard F."/>
            <person name="Morin E."/>
            <person name="Murat C."/>
            <person name="Nolan M."/>
            <person name="Ohm R."/>
            <person name="Pangilinan J."/>
            <person name="Pereira M."/>
            <person name="Perotto S."/>
            <person name="Peter M."/>
            <person name="Riley R."/>
            <person name="Sitrit Y."/>
            <person name="Stielow B."/>
            <person name="Szollosi G."/>
            <person name="Zifcakova L."/>
            <person name="Stursova M."/>
            <person name="Spatafora J.W."/>
            <person name="Tedersoo L."/>
            <person name="Vaario L.-M."/>
            <person name="Yamada A."/>
            <person name="Yan M."/>
            <person name="Wang P."/>
            <person name="Xu J."/>
            <person name="Bruns T."/>
            <person name="Baldrian P."/>
            <person name="Vilgalys R."/>
            <person name="Henrissat B."/>
            <person name="Grigoriev I.V."/>
            <person name="Hibbett D."/>
            <person name="Nagy L.G."/>
            <person name="Martin F.M."/>
        </authorList>
    </citation>
    <scope>NUCLEOTIDE SEQUENCE</scope>
    <source>
        <strain evidence="4">Prilba</strain>
    </source>
</reference>
<dbReference type="EMBL" id="WHVB01000001">
    <property type="protein sequence ID" value="KAF8486828.1"/>
    <property type="molecule type" value="Genomic_DNA"/>
</dbReference>
<dbReference type="Pfam" id="PF08609">
    <property type="entry name" value="Fes1"/>
    <property type="match status" value="1"/>
</dbReference>
<accession>A0A9P5N4Z9</accession>
<keyword evidence="2" id="KW-0677">Repeat</keyword>
<evidence type="ECO:0000259" key="3">
    <source>
        <dbReference type="Pfam" id="PF08609"/>
    </source>
</evidence>
<sequence length="196" mass="21441">MQSLLRWSIENSSNDVASPPTRRTDLDPGIIDAILGKPDSEQMKEALAKAQDASLDESARLTALDDLEMLVENIDNANDLEKLGMWEPLQDLLASPSDDMKVQALWVIGTAVQNNPAAQKAYLAIDPLPTILSYLSPLDASSQKLRSKAIYTLSGLLKHNAAAIAQFEAVGGWDTLRDAFSGTVSYLYHSTRPFMH</sequence>
<feature type="domain" description="Nucleotide exchange factor Fes1" evidence="3">
    <location>
        <begin position="1"/>
        <end position="80"/>
    </location>
</feature>
<dbReference type="InterPro" id="IPR011989">
    <property type="entry name" value="ARM-like"/>
</dbReference>
<dbReference type="Gene3D" id="1.25.10.10">
    <property type="entry name" value="Leucine-rich Repeat Variant"/>
    <property type="match status" value="1"/>
</dbReference>
<organism evidence="4 5">
    <name type="scientific">Russula ochroleuca</name>
    <dbReference type="NCBI Taxonomy" id="152965"/>
    <lineage>
        <taxon>Eukaryota</taxon>
        <taxon>Fungi</taxon>
        <taxon>Dikarya</taxon>
        <taxon>Basidiomycota</taxon>
        <taxon>Agaricomycotina</taxon>
        <taxon>Agaricomycetes</taxon>
        <taxon>Russulales</taxon>
        <taxon>Russulaceae</taxon>
        <taxon>Russula</taxon>
    </lineage>
</organism>
<dbReference type="Proteomes" id="UP000759537">
    <property type="component" value="Unassembled WGS sequence"/>
</dbReference>
<dbReference type="GO" id="GO:0000774">
    <property type="term" value="F:adenyl-nucleotide exchange factor activity"/>
    <property type="evidence" value="ECO:0007669"/>
    <property type="project" value="TreeGrafter"/>
</dbReference>
<dbReference type="InterPro" id="IPR050693">
    <property type="entry name" value="Hsp70_NEF-Inhibitors"/>
</dbReference>
<proteinExistence type="inferred from homology"/>
<dbReference type="SUPFAM" id="SSF48371">
    <property type="entry name" value="ARM repeat"/>
    <property type="match status" value="1"/>
</dbReference>
<dbReference type="InterPro" id="IPR016024">
    <property type="entry name" value="ARM-type_fold"/>
</dbReference>
<dbReference type="InterPro" id="IPR013918">
    <property type="entry name" value="Nucleotide_exch_fac_Fes1"/>
</dbReference>
<keyword evidence="5" id="KW-1185">Reference proteome</keyword>
<dbReference type="AlphaFoldDB" id="A0A9P5N4Z9"/>
<evidence type="ECO:0000256" key="1">
    <source>
        <dbReference type="ARBA" id="ARBA00011045"/>
    </source>
</evidence>
<evidence type="ECO:0000313" key="5">
    <source>
        <dbReference type="Proteomes" id="UP000759537"/>
    </source>
</evidence>
<dbReference type="GO" id="GO:0005783">
    <property type="term" value="C:endoplasmic reticulum"/>
    <property type="evidence" value="ECO:0007669"/>
    <property type="project" value="TreeGrafter"/>
</dbReference>
<evidence type="ECO:0000256" key="2">
    <source>
        <dbReference type="ARBA" id="ARBA00022737"/>
    </source>
</evidence>
<protein>
    <submittedName>
        <fullName evidence="4">Armadillo-type protein</fullName>
    </submittedName>
</protein>
<dbReference type="OrthoDB" id="10250458at2759"/>